<sequence length="229" mass="23957">MELRPVGLEAVLVELGADDPTPARLAEVVRESVGGGVLVEVVPAARTLLVVARDVEARQSVARALPRLVAQAAAESGGLRDPAGLRGPGGQSDPAEVGPQGDPVTLRVVYDGADLDAVAQLLGRSREALVRWHAQTAWTVQFCGFAPGFGYLTADEGGVDVPRLEQPRTRVPAGAVGLAGPCCGVYPRASPGGWQLIGRTDAVLWDLDRPDPALLAPGTRVRFEPVRQA</sequence>
<proteinExistence type="predicted"/>
<name>A0ABQ6HNW4_9MICO</name>
<dbReference type="Pfam" id="PF02682">
    <property type="entry name" value="CT_C_D"/>
    <property type="match status" value="1"/>
</dbReference>
<accession>A0ABQ6HNW4</accession>
<reference evidence="7" key="1">
    <citation type="journal article" date="2019" name="Int. J. Syst. Evol. Microbiol.">
        <title>The Global Catalogue of Microorganisms (GCM) 10K type strain sequencing project: providing services to taxonomists for standard genome sequencing and annotation.</title>
        <authorList>
            <consortium name="The Broad Institute Genomics Platform"/>
            <consortium name="The Broad Institute Genome Sequencing Center for Infectious Disease"/>
            <person name="Wu L."/>
            <person name="Ma J."/>
        </authorList>
    </citation>
    <scope>NUCLEOTIDE SEQUENCE [LARGE SCALE GENOMIC DNA]</scope>
    <source>
        <strain evidence="7">NBRC 105830</strain>
    </source>
</reference>
<dbReference type="InterPro" id="IPR010016">
    <property type="entry name" value="PxpB"/>
</dbReference>
<evidence type="ECO:0000313" key="6">
    <source>
        <dbReference type="EMBL" id="GMA20158.1"/>
    </source>
</evidence>
<keyword evidence="7" id="KW-1185">Reference proteome</keyword>
<evidence type="ECO:0000256" key="4">
    <source>
        <dbReference type="SAM" id="MobiDB-lite"/>
    </source>
</evidence>
<dbReference type="Gene3D" id="2.40.100.10">
    <property type="entry name" value="Cyclophilin-like"/>
    <property type="match status" value="1"/>
</dbReference>
<feature type="domain" description="Carboxyltransferase" evidence="5">
    <location>
        <begin position="1"/>
        <end position="215"/>
    </location>
</feature>
<protein>
    <recommendedName>
        <fullName evidence="5">Carboxyltransferase domain-containing protein</fullName>
    </recommendedName>
</protein>
<evidence type="ECO:0000256" key="1">
    <source>
        <dbReference type="ARBA" id="ARBA00022741"/>
    </source>
</evidence>
<evidence type="ECO:0000256" key="2">
    <source>
        <dbReference type="ARBA" id="ARBA00022801"/>
    </source>
</evidence>
<dbReference type="SMART" id="SM00796">
    <property type="entry name" value="AHS1"/>
    <property type="match status" value="1"/>
</dbReference>
<feature type="region of interest" description="Disordered" evidence="4">
    <location>
        <begin position="79"/>
        <end position="102"/>
    </location>
</feature>
<comment type="caution">
    <text evidence="6">The sequence shown here is derived from an EMBL/GenBank/DDBJ whole genome shotgun (WGS) entry which is preliminary data.</text>
</comment>
<dbReference type="PANTHER" id="PTHR34698:SF2">
    <property type="entry name" value="5-OXOPROLINASE SUBUNIT B"/>
    <property type="match status" value="1"/>
</dbReference>
<dbReference type="Gene3D" id="3.30.1360.40">
    <property type="match status" value="1"/>
</dbReference>
<keyword evidence="1" id="KW-0547">Nucleotide-binding</keyword>
<dbReference type="PANTHER" id="PTHR34698">
    <property type="entry name" value="5-OXOPROLINASE SUBUNIT B"/>
    <property type="match status" value="1"/>
</dbReference>
<evidence type="ECO:0000256" key="3">
    <source>
        <dbReference type="ARBA" id="ARBA00022840"/>
    </source>
</evidence>
<evidence type="ECO:0000313" key="7">
    <source>
        <dbReference type="Proteomes" id="UP001157109"/>
    </source>
</evidence>
<gene>
    <name evidence="6" type="ORF">GCM10025862_21790</name>
</gene>
<organism evidence="6 7">
    <name type="scientific">Arsenicicoccus piscis</name>
    <dbReference type="NCBI Taxonomy" id="673954"/>
    <lineage>
        <taxon>Bacteria</taxon>
        <taxon>Bacillati</taxon>
        <taxon>Actinomycetota</taxon>
        <taxon>Actinomycetes</taxon>
        <taxon>Micrococcales</taxon>
        <taxon>Intrasporangiaceae</taxon>
        <taxon>Arsenicicoccus</taxon>
    </lineage>
</organism>
<keyword evidence="3" id="KW-0067">ATP-binding</keyword>
<dbReference type="RefSeq" id="WP_284284548.1">
    <property type="nucleotide sequence ID" value="NZ_BSUJ01000001.1"/>
</dbReference>
<dbReference type="EMBL" id="BSUJ01000001">
    <property type="protein sequence ID" value="GMA20158.1"/>
    <property type="molecule type" value="Genomic_DNA"/>
</dbReference>
<dbReference type="InterPro" id="IPR029000">
    <property type="entry name" value="Cyclophilin-like_dom_sf"/>
</dbReference>
<dbReference type="InterPro" id="IPR003833">
    <property type="entry name" value="CT_C_D"/>
</dbReference>
<dbReference type="SUPFAM" id="SSF50891">
    <property type="entry name" value="Cyclophilin-like"/>
    <property type="match status" value="1"/>
</dbReference>
<evidence type="ECO:0000259" key="5">
    <source>
        <dbReference type="SMART" id="SM00796"/>
    </source>
</evidence>
<keyword evidence="2" id="KW-0378">Hydrolase</keyword>
<dbReference type="Proteomes" id="UP001157109">
    <property type="component" value="Unassembled WGS sequence"/>
</dbReference>